<dbReference type="RefSeq" id="WP_135773512.1">
    <property type="nucleotide sequence ID" value="NZ_RQEY01000012.1"/>
</dbReference>
<gene>
    <name evidence="1" type="ORF">EHO65_07490</name>
</gene>
<evidence type="ECO:0000313" key="1">
    <source>
        <dbReference type="EMBL" id="TGK41261.1"/>
    </source>
</evidence>
<reference evidence="1" key="1">
    <citation type="journal article" date="2019" name="PLoS Negl. Trop. Dis.">
        <title>Revisiting the worldwide diversity of Leptospira species in the environment.</title>
        <authorList>
            <person name="Vincent A.T."/>
            <person name="Schiettekatte O."/>
            <person name="Bourhy P."/>
            <person name="Veyrier F.J."/>
            <person name="Picardeau M."/>
        </authorList>
    </citation>
    <scope>NUCLEOTIDE SEQUENCE [LARGE SCALE GENOMIC DNA]</scope>
    <source>
        <strain evidence="1">201800301</strain>
    </source>
</reference>
<proteinExistence type="predicted"/>
<protein>
    <submittedName>
        <fullName evidence="1">Lipoprotein</fullName>
    </submittedName>
</protein>
<name>A0A4R9H6N2_9LEPT</name>
<comment type="caution">
    <text evidence="1">The sequence shown here is derived from an EMBL/GenBank/DDBJ whole genome shotgun (WGS) entry which is preliminary data.</text>
</comment>
<keyword evidence="2" id="KW-1185">Reference proteome</keyword>
<evidence type="ECO:0000313" key="2">
    <source>
        <dbReference type="Proteomes" id="UP000298097"/>
    </source>
</evidence>
<organism evidence="1 2">
    <name type="scientific">Leptospira andrefontaineae</name>
    <dbReference type="NCBI Taxonomy" id="2484976"/>
    <lineage>
        <taxon>Bacteria</taxon>
        <taxon>Pseudomonadati</taxon>
        <taxon>Spirochaetota</taxon>
        <taxon>Spirochaetia</taxon>
        <taxon>Leptospirales</taxon>
        <taxon>Leptospiraceae</taxon>
        <taxon>Leptospira</taxon>
    </lineage>
</organism>
<accession>A0A4R9H6N2</accession>
<dbReference type="AlphaFoldDB" id="A0A4R9H6N2"/>
<keyword evidence="1" id="KW-0449">Lipoprotein</keyword>
<dbReference type="NCBIfam" id="NF033169">
    <property type="entry name" value="lipo_LIC10494"/>
    <property type="match status" value="1"/>
</dbReference>
<dbReference type="OrthoDB" id="331842at2"/>
<dbReference type="Proteomes" id="UP000298097">
    <property type="component" value="Unassembled WGS sequence"/>
</dbReference>
<sequence length="208" mass="23065">MKRKILYIILIGAFFNDCSMILEKFYPAPISAKEGGKSGVVIIGEIKVKDSTGSSFVGEIFKESLHYEFIKEGFSPFVIEESGKEIAQPKNRIAFGDEANVKLTSMQEAAPKDEIQFVGKSDQELKSIADKTKFEIYTESSIILKEVGSSILDGKYSVLIFVRVFGRNGKRIGEVKHITSGNKEKLDSVISDSSAGIVKRIRELVKND</sequence>
<dbReference type="EMBL" id="RQEY01000012">
    <property type="protein sequence ID" value="TGK41261.1"/>
    <property type="molecule type" value="Genomic_DNA"/>
</dbReference>